<dbReference type="EMBL" id="CAJVSB020000183">
    <property type="protein sequence ID" value="CAH2042694.1"/>
    <property type="molecule type" value="Genomic_DNA"/>
</dbReference>
<dbReference type="GO" id="GO:0000723">
    <property type="term" value="P:telomere maintenance"/>
    <property type="evidence" value="ECO:0007669"/>
    <property type="project" value="TreeGrafter"/>
</dbReference>
<dbReference type="InterPro" id="IPR005161">
    <property type="entry name" value="Ku_N"/>
</dbReference>
<dbReference type="PANTHER" id="PTHR12604:SF2">
    <property type="entry name" value="X-RAY REPAIR CROSS-COMPLEMENTING PROTEIN 6"/>
    <property type="match status" value="1"/>
</dbReference>
<protein>
    <recommendedName>
        <fullName evidence="1">Ku70/Ku80 N-terminal alpha/beta domain-containing protein</fullName>
    </recommendedName>
</protein>
<gene>
    <name evidence="2" type="ORF">TAV2_LOCUS4764</name>
</gene>
<accession>A0AAU9RLT4</accession>
<keyword evidence="3" id="KW-1185">Reference proteome</keyword>
<proteinExistence type="predicted"/>
<dbReference type="SUPFAM" id="SSF53300">
    <property type="entry name" value="vWA-like"/>
    <property type="match status" value="1"/>
</dbReference>
<evidence type="ECO:0000259" key="1">
    <source>
        <dbReference type="Pfam" id="PF03731"/>
    </source>
</evidence>
<dbReference type="GO" id="GO:0006303">
    <property type="term" value="P:double-strand break repair via nonhomologous end joining"/>
    <property type="evidence" value="ECO:0007669"/>
    <property type="project" value="TreeGrafter"/>
</dbReference>
<organism evidence="2 3">
    <name type="scientific">Thlaspi arvense</name>
    <name type="common">Field penny-cress</name>
    <dbReference type="NCBI Taxonomy" id="13288"/>
    <lineage>
        <taxon>Eukaryota</taxon>
        <taxon>Viridiplantae</taxon>
        <taxon>Streptophyta</taxon>
        <taxon>Embryophyta</taxon>
        <taxon>Tracheophyta</taxon>
        <taxon>Spermatophyta</taxon>
        <taxon>Magnoliopsida</taxon>
        <taxon>eudicotyledons</taxon>
        <taxon>Gunneridae</taxon>
        <taxon>Pentapetalae</taxon>
        <taxon>rosids</taxon>
        <taxon>malvids</taxon>
        <taxon>Brassicales</taxon>
        <taxon>Brassicaceae</taxon>
        <taxon>Thlaspideae</taxon>
        <taxon>Thlaspi</taxon>
    </lineage>
</organism>
<dbReference type="AlphaFoldDB" id="A0AAU9RLT4"/>
<dbReference type="Pfam" id="PF03731">
    <property type="entry name" value="Ku_N"/>
    <property type="match status" value="1"/>
</dbReference>
<dbReference type="PANTHER" id="PTHR12604">
    <property type="entry name" value="KU AUTOANTIGEN DNA HELICASE"/>
    <property type="match status" value="1"/>
</dbReference>
<evidence type="ECO:0000313" key="2">
    <source>
        <dbReference type="EMBL" id="CAH2042694.1"/>
    </source>
</evidence>
<evidence type="ECO:0000313" key="3">
    <source>
        <dbReference type="Proteomes" id="UP000836841"/>
    </source>
</evidence>
<feature type="domain" description="Ku70/Ku80 N-terminal alpha/beta" evidence="1">
    <location>
        <begin position="25"/>
        <end position="137"/>
    </location>
</feature>
<dbReference type="GO" id="GO:0003690">
    <property type="term" value="F:double-stranded DNA binding"/>
    <property type="evidence" value="ECO:0007669"/>
    <property type="project" value="TreeGrafter"/>
</dbReference>
<comment type="caution">
    <text evidence="2">The sequence shown here is derived from an EMBL/GenBank/DDBJ whole genome shotgun (WGS) entry which is preliminary data.</text>
</comment>
<dbReference type="GO" id="GO:0043564">
    <property type="term" value="C:Ku70:Ku80 complex"/>
    <property type="evidence" value="ECO:0007669"/>
    <property type="project" value="TreeGrafter"/>
</dbReference>
<dbReference type="Gene3D" id="3.40.50.410">
    <property type="entry name" value="von Willebrand factor, type A domain"/>
    <property type="match status" value="1"/>
</dbReference>
<dbReference type="InterPro" id="IPR036465">
    <property type="entry name" value="vWFA_dom_sf"/>
</dbReference>
<name>A0AAU9RLT4_THLAR</name>
<sequence length="165" mass="18410">MHDLKPQDGESENLKHTSIGMTESFTKEIGSQYGILSGSRDNSLYNALWVAQALLRKGSAKTADKRILLFTNEDNPFGNIKGVTKMDMTRTTLQRAKDAQDLGISIELLPLSRPDEQFNVSLFYADLLGLEGNDLTQFLASAGQRWAIFSLFICKVSLNDLYVML</sequence>
<reference evidence="2 3" key="1">
    <citation type="submission" date="2022-03" db="EMBL/GenBank/DDBJ databases">
        <authorList>
            <person name="Nunn A."/>
            <person name="Chopra R."/>
            <person name="Nunn A."/>
            <person name="Contreras Garrido A."/>
        </authorList>
    </citation>
    <scope>NUCLEOTIDE SEQUENCE [LARGE SCALE GENOMIC DNA]</scope>
</reference>
<dbReference type="Proteomes" id="UP000836841">
    <property type="component" value="Unassembled WGS sequence"/>
</dbReference>
<dbReference type="GO" id="GO:0042162">
    <property type="term" value="F:telomeric DNA binding"/>
    <property type="evidence" value="ECO:0007669"/>
    <property type="project" value="TreeGrafter"/>
</dbReference>